<dbReference type="EMBL" id="BAAAYN010000049">
    <property type="protein sequence ID" value="GAA3395725.1"/>
    <property type="molecule type" value="Genomic_DNA"/>
</dbReference>
<proteinExistence type="predicted"/>
<dbReference type="Proteomes" id="UP001501676">
    <property type="component" value="Unassembled WGS sequence"/>
</dbReference>
<gene>
    <name evidence="1" type="ORF">GCM10020369_69850</name>
</gene>
<accession>A0ABP6T854</accession>
<reference evidence="2" key="1">
    <citation type="journal article" date="2019" name="Int. J. Syst. Evol. Microbiol.">
        <title>The Global Catalogue of Microorganisms (GCM) 10K type strain sequencing project: providing services to taxonomists for standard genome sequencing and annotation.</title>
        <authorList>
            <consortium name="The Broad Institute Genomics Platform"/>
            <consortium name="The Broad Institute Genome Sequencing Center for Infectious Disease"/>
            <person name="Wu L."/>
            <person name="Ma J."/>
        </authorList>
    </citation>
    <scope>NUCLEOTIDE SEQUENCE [LARGE SCALE GENOMIC DNA]</scope>
    <source>
        <strain evidence="2">JCM 9458</strain>
    </source>
</reference>
<evidence type="ECO:0000313" key="1">
    <source>
        <dbReference type="EMBL" id="GAA3395725.1"/>
    </source>
</evidence>
<protein>
    <submittedName>
        <fullName evidence="1">Uncharacterized protein</fullName>
    </submittedName>
</protein>
<name>A0ABP6T854_9ACTN</name>
<organism evidence="1 2">
    <name type="scientific">Cryptosporangium minutisporangium</name>
    <dbReference type="NCBI Taxonomy" id="113569"/>
    <lineage>
        <taxon>Bacteria</taxon>
        <taxon>Bacillati</taxon>
        <taxon>Actinomycetota</taxon>
        <taxon>Actinomycetes</taxon>
        <taxon>Cryptosporangiales</taxon>
        <taxon>Cryptosporangiaceae</taxon>
        <taxon>Cryptosporangium</taxon>
    </lineage>
</organism>
<evidence type="ECO:0000313" key="2">
    <source>
        <dbReference type="Proteomes" id="UP001501676"/>
    </source>
</evidence>
<sequence length="177" mass="18749">MLLTAVRNGELLLDRKKGAEDFDDAFADDDEFPEPPADFEPEAHRMLVDAVAEIVSTRAAAPASDVALRLREREREIEYGLCPGDAGLIGEAVALGILLDLRYGPAQPDACAAVRWVAEQLGPEHGDRALGVADLLGHPGAPHWSTVQPPHDDEPLLPALVLLLAGVASTTPGVPAD</sequence>
<comment type="caution">
    <text evidence="1">The sequence shown here is derived from an EMBL/GenBank/DDBJ whole genome shotgun (WGS) entry which is preliminary data.</text>
</comment>
<keyword evidence="2" id="KW-1185">Reference proteome</keyword>